<evidence type="ECO:0000313" key="3">
    <source>
        <dbReference type="Proteomes" id="UP001597264"/>
    </source>
</evidence>
<feature type="region of interest" description="Disordered" evidence="1">
    <location>
        <begin position="67"/>
        <end position="97"/>
    </location>
</feature>
<keyword evidence="3" id="KW-1185">Reference proteome</keyword>
<accession>A0ABW3UCP7</accession>
<dbReference type="Pfam" id="PF19611">
    <property type="entry name" value="DUF6116"/>
    <property type="match status" value="1"/>
</dbReference>
<sequence length="97" mass="11218">MKRVLPSALVGWFLNYARKLKHPTLFKWVCALFLFDLLIPDMVPFVDELLLGLATLFLASWRRHEKTEEDATTRQEKIVNEPIAKESTSKSQTGSRK</sequence>
<name>A0ABW3UCP7_9GAMM</name>
<proteinExistence type="predicted"/>
<organism evidence="2 3">
    <name type="scientific">Microbulbifer celer</name>
    <dbReference type="NCBI Taxonomy" id="435905"/>
    <lineage>
        <taxon>Bacteria</taxon>
        <taxon>Pseudomonadati</taxon>
        <taxon>Pseudomonadota</taxon>
        <taxon>Gammaproteobacteria</taxon>
        <taxon>Cellvibrionales</taxon>
        <taxon>Microbulbiferaceae</taxon>
        <taxon>Microbulbifer</taxon>
    </lineage>
</organism>
<protein>
    <submittedName>
        <fullName evidence="2">DUF6116 family protein</fullName>
    </submittedName>
</protein>
<dbReference type="InterPro" id="IPR046119">
    <property type="entry name" value="DUF6116"/>
</dbReference>
<dbReference type="RefSeq" id="WP_230434814.1">
    <property type="nucleotide sequence ID" value="NZ_CP087715.1"/>
</dbReference>
<gene>
    <name evidence="2" type="ORF">ACFQ2X_16690</name>
</gene>
<comment type="caution">
    <text evidence="2">The sequence shown here is derived from an EMBL/GenBank/DDBJ whole genome shotgun (WGS) entry which is preliminary data.</text>
</comment>
<feature type="compositionally biased region" description="Basic and acidic residues" evidence="1">
    <location>
        <begin position="67"/>
        <end position="88"/>
    </location>
</feature>
<dbReference type="EMBL" id="JBHTLR010000029">
    <property type="protein sequence ID" value="MFD1218241.1"/>
    <property type="molecule type" value="Genomic_DNA"/>
</dbReference>
<evidence type="ECO:0000313" key="2">
    <source>
        <dbReference type="EMBL" id="MFD1218241.1"/>
    </source>
</evidence>
<reference evidence="3" key="1">
    <citation type="journal article" date="2019" name="Int. J. Syst. Evol. Microbiol.">
        <title>The Global Catalogue of Microorganisms (GCM) 10K type strain sequencing project: providing services to taxonomists for standard genome sequencing and annotation.</title>
        <authorList>
            <consortium name="The Broad Institute Genomics Platform"/>
            <consortium name="The Broad Institute Genome Sequencing Center for Infectious Disease"/>
            <person name="Wu L."/>
            <person name="Ma J."/>
        </authorList>
    </citation>
    <scope>NUCLEOTIDE SEQUENCE [LARGE SCALE GENOMIC DNA]</scope>
    <source>
        <strain evidence="3">CCUG 54356</strain>
    </source>
</reference>
<dbReference type="Proteomes" id="UP001597264">
    <property type="component" value="Unassembled WGS sequence"/>
</dbReference>
<evidence type="ECO:0000256" key="1">
    <source>
        <dbReference type="SAM" id="MobiDB-lite"/>
    </source>
</evidence>